<sequence length="77" mass="8121">MCRLSAREGLRQDGGVFERSPMRQTVVAVLAAVAAVVLVVGVVRSVVTGESPLWLIGDAVVLVASLMLIGAFRRSRG</sequence>
<gene>
    <name evidence="2" type="ORF">GCM10022256_13140</name>
</gene>
<evidence type="ECO:0000256" key="1">
    <source>
        <dbReference type="SAM" id="Phobius"/>
    </source>
</evidence>
<dbReference type="Proteomes" id="UP001501594">
    <property type="component" value="Unassembled WGS sequence"/>
</dbReference>
<feature type="transmembrane region" description="Helical" evidence="1">
    <location>
        <begin position="53"/>
        <end position="72"/>
    </location>
</feature>
<name>A0ABP8E0G8_9MICO</name>
<comment type="caution">
    <text evidence="2">The sequence shown here is derived from an EMBL/GenBank/DDBJ whole genome shotgun (WGS) entry which is preliminary data.</text>
</comment>
<evidence type="ECO:0000313" key="2">
    <source>
        <dbReference type="EMBL" id="GAA4265702.1"/>
    </source>
</evidence>
<protein>
    <submittedName>
        <fullName evidence="2">Uncharacterized protein</fullName>
    </submittedName>
</protein>
<reference evidence="3" key="1">
    <citation type="journal article" date="2019" name="Int. J. Syst. Evol. Microbiol.">
        <title>The Global Catalogue of Microorganisms (GCM) 10K type strain sequencing project: providing services to taxonomists for standard genome sequencing and annotation.</title>
        <authorList>
            <consortium name="The Broad Institute Genomics Platform"/>
            <consortium name="The Broad Institute Genome Sequencing Center for Infectious Disease"/>
            <person name="Wu L."/>
            <person name="Ma J."/>
        </authorList>
    </citation>
    <scope>NUCLEOTIDE SEQUENCE [LARGE SCALE GENOMIC DNA]</scope>
    <source>
        <strain evidence="3">JCM 17442</strain>
    </source>
</reference>
<keyword evidence="1" id="KW-0472">Membrane</keyword>
<keyword evidence="3" id="KW-1185">Reference proteome</keyword>
<feature type="transmembrane region" description="Helical" evidence="1">
    <location>
        <begin position="26"/>
        <end position="47"/>
    </location>
</feature>
<keyword evidence="1" id="KW-0812">Transmembrane</keyword>
<accession>A0ABP8E0G8</accession>
<keyword evidence="1" id="KW-1133">Transmembrane helix</keyword>
<organism evidence="2 3">
    <name type="scientific">Frondihabitans peucedani</name>
    <dbReference type="NCBI Taxonomy" id="598626"/>
    <lineage>
        <taxon>Bacteria</taxon>
        <taxon>Bacillati</taxon>
        <taxon>Actinomycetota</taxon>
        <taxon>Actinomycetes</taxon>
        <taxon>Micrococcales</taxon>
        <taxon>Microbacteriaceae</taxon>
        <taxon>Frondihabitans</taxon>
    </lineage>
</organism>
<dbReference type="EMBL" id="BAABAU010000001">
    <property type="protein sequence ID" value="GAA4265702.1"/>
    <property type="molecule type" value="Genomic_DNA"/>
</dbReference>
<proteinExistence type="predicted"/>
<evidence type="ECO:0000313" key="3">
    <source>
        <dbReference type="Proteomes" id="UP001501594"/>
    </source>
</evidence>